<comment type="function">
    <text evidence="4">Has an important function as a repair enzyme for proteins that have been inactivated by oxidation. Catalyzes the reversible oxidation-reduction of methionine sulfoxide in proteins to methionine.</text>
</comment>
<keyword evidence="5" id="KW-0732">Signal</keyword>
<dbReference type="OrthoDB" id="4174719at2"/>
<protein>
    <recommendedName>
        <fullName evidence="4">Peptide methionine sulfoxide reductase MsrA</fullName>
        <shortName evidence="4">Protein-methionine-S-oxide reductase</shortName>
        <ecNumber evidence="4">1.8.4.11</ecNumber>
    </recommendedName>
    <alternativeName>
        <fullName evidence="4">Peptide-methionine (S)-S-oxide reductase</fullName>
        <shortName evidence="4">Peptide Met(O) reductase</shortName>
    </alternativeName>
</protein>
<evidence type="ECO:0000256" key="1">
    <source>
        <dbReference type="ARBA" id="ARBA00023002"/>
    </source>
</evidence>
<reference evidence="7 8" key="2">
    <citation type="submission" date="2019-02" db="EMBL/GenBank/DDBJ databases">
        <title>'Lichenibacterium ramalinii' gen. nov. sp. nov., 'Lichenibacterium minor' gen. nov. sp. nov.</title>
        <authorList>
            <person name="Pankratov T."/>
        </authorList>
    </citation>
    <scope>NUCLEOTIDE SEQUENCE [LARGE SCALE GENOMIC DNA]</scope>
    <source>
        <strain evidence="7 8">RmlP026</strain>
    </source>
</reference>
<comment type="catalytic activity">
    <reaction evidence="2 4">
        <text>L-methionyl-[protein] + [thioredoxin]-disulfide + H2O = L-methionyl-(S)-S-oxide-[protein] + [thioredoxin]-dithiol</text>
        <dbReference type="Rhea" id="RHEA:14217"/>
        <dbReference type="Rhea" id="RHEA-COMP:10698"/>
        <dbReference type="Rhea" id="RHEA-COMP:10700"/>
        <dbReference type="Rhea" id="RHEA-COMP:12313"/>
        <dbReference type="Rhea" id="RHEA-COMP:12315"/>
        <dbReference type="ChEBI" id="CHEBI:15377"/>
        <dbReference type="ChEBI" id="CHEBI:16044"/>
        <dbReference type="ChEBI" id="CHEBI:29950"/>
        <dbReference type="ChEBI" id="CHEBI:44120"/>
        <dbReference type="ChEBI" id="CHEBI:50058"/>
        <dbReference type="EC" id="1.8.4.11"/>
    </reaction>
</comment>
<name>A0A4Q2UAA6_9HYPH</name>
<feature type="signal peptide" evidence="5">
    <location>
        <begin position="1"/>
        <end position="28"/>
    </location>
</feature>
<keyword evidence="8" id="KW-1185">Reference proteome</keyword>
<evidence type="ECO:0000256" key="4">
    <source>
        <dbReference type="HAMAP-Rule" id="MF_01401"/>
    </source>
</evidence>
<accession>A0A4Q2UAA6</accession>
<dbReference type="RefSeq" id="WP_129226760.1">
    <property type="nucleotide sequence ID" value="NZ_QYBB01000011.1"/>
</dbReference>
<reference evidence="7 8" key="1">
    <citation type="submission" date="2018-12" db="EMBL/GenBank/DDBJ databases">
        <authorList>
            <person name="Grouzdev D.S."/>
            <person name="Krutkina M.S."/>
        </authorList>
    </citation>
    <scope>NUCLEOTIDE SEQUENCE [LARGE SCALE GENOMIC DNA]</scope>
    <source>
        <strain evidence="7 8">RmlP026</strain>
    </source>
</reference>
<feature type="chain" id="PRO_5020234703" description="Peptide methionine sulfoxide reductase MsrA" evidence="5">
    <location>
        <begin position="29"/>
        <end position="232"/>
    </location>
</feature>
<sequence>MQRAPFPRAFAAASFAALLCAVTPAARAAEPNVRLPAPKADLAARAGTRSVVLAGGCFWGLQGMFEHVKGVTRVVAGYAGGDAATAHYRIVSSGETGHAESVKIDYDPAVVSYGQLLQLFFSTAHDASQVGGQGPDEGSQYRSTIFVADAAERRVAAGYIAELGATALIHGPITTTLEPLRRFYPAEGSHQDYLIHHPDSPYIVTNDAPKIAALQRIYPELYRDKPVVLASD</sequence>
<dbReference type="HAMAP" id="MF_01401">
    <property type="entry name" value="MsrA"/>
    <property type="match status" value="1"/>
</dbReference>
<organism evidence="7 8">
    <name type="scientific">Lichenibacterium minor</name>
    <dbReference type="NCBI Taxonomy" id="2316528"/>
    <lineage>
        <taxon>Bacteria</taxon>
        <taxon>Pseudomonadati</taxon>
        <taxon>Pseudomonadota</taxon>
        <taxon>Alphaproteobacteria</taxon>
        <taxon>Hyphomicrobiales</taxon>
        <taxon>Lichenihabitantaceae</taxon>
        <taxon>Lichenibacterium</taxon>
    </lineage>
</organism>
<evidence type="ECO:0000256" key="2">
    <source>
        <dbReference type="ARBA" id="ARBA00047806"/>
    </source>
</evidence>
<dbReference type="GO" id="GO:0033744">
    <property type="term" value="F:L-methionine:thioredoxin-disulfide S-oxidoreductase activity"/>
    <property type="evidence" value="ECO:0007669"/>
    <property type="project" value="RHEA"/>
</dbReference>
<dbReference type="EC" id="1.8.4.11" evidence="4"/>
<evidence type="ECO:0000256" key="3">
    <source>
        <dbReference type="ARBA" id="ARBA00048782"/>
    </source>
</evidence>
<dbReference type="Gene3D" id="3.30.1060.10">
    <property type="entry name" value="Peptide methionine sulphoxide reductase MsrA"/>
    <property type="match status" value="1"/>
</dbReference>
<keyword evidence="1 4" id="KW-0560">Oxidoreductase</keyword>
<dbReference type="GO" id="GO:0008113">
    <property type="term" value="F:peptide-methionine (S)-S-oxide reductase activity"/>
    <property type="evidence" value="ECO:0007669"/>
    <property type="project" value="UniProtKB-UniRule"/>
</dbReference>
<dbReference type="InterPro" id="IPR002569">
    <property type="entry name" value="Met_Sox_Rdtase_MsrA_dom"/>
</dbReference>
<dbReference type="SUPFAM" id="SSF55068">
    <property type="entry name" value="Peptide methionine sulfoxide reductase"/>
    <property type="match status" value="1"/>
</dbReference>
<feature type="active site" evidence="4">
    <location>
        <position position="57"/>
    </location>
</feature>
<evidence type="ECO:0000313" key="7">
    <source>
        <dbReference type="EMBL" id="RYC31825.1"/>
    </source>
</evidence>
<comment type="similarity">
    <text evidence="4">Belongs to the MsrA Met sulfoxide reductase family.</text>
</comment>
<gene>
    <name evidence="4 7" type="primary">msrA</name>
    <name evidence="7" type="ORF">D3273_11905</name>
</gene>
<evidence type="ECO:0000256" key="5">
    <source>
        <dbReference type="SAM" id="SignalP"/>
    </source>
</evidence>
<dbReference type="NCBIfam" id="TIGR00401">
    <property type="entry name" value="msrA"/>
    <property type="match status" value="1"/>
</dbReference>
<dbReference type="PANTHER" id="PTHR43774:SF1">
    <property type="entry name" value="PEPTIDE METHIONINE SULFOXIDE REDUCTASE MSRA 2"/>
    <property type="match status" value="1"/>
</dbReference>
<dbReference type="EMBL" id="QYBB01000011">
    <property type="protein sequence ID" value="RYC31825.1"/>
    <property type="molecule type" value="Genomic_DNA"/>
</dbReference>
<dbReference type="AlphaFoldDB" id="A0A4Q2UAA6"/>
<dbReference type="Pfam" id="PF01625">
    <property type="entry name" value="PMSR"/>
    <property type="match status" value="1"/>
</dbReference>
<comment type="catalytic activity">
    <reaction evidence="3 4">
        <text>[thioredoxin]-disulfide + L-methionine + H2O = L-methionine (S)-S-oxide + [thioredoxin]-dithiol</text>
        <dbReference type="Rhea" id="RHEA:19993"/>
        <dbReference type="Rhea" id="RHEA-COMP:10698"/>
        <dbReference type="Rhea" id="RHEA-COMP:10700"/>
        <dbReference type="ChEBI" id="CHEBI:15377"/>
        <dbReference type="ChEBI" id="CHEBI:29950"/>
        <dbReference type="ChEBI" id="CHEBI:50058"/>
        <dbReference type="ChEBI" id="CHEBI:57844"/>
        <dbReference type="ChEBI" id="CHEBI:58772"/>
        <dbReference type="EC" id="1.8.4.11"/>
    </reaction>
</comment>
<dbReference type="PANTHER" id="PTHR43774">
    <property type="entry name" value="PEPTIDE METHIONINE SULFOXIDE REDUCTASE"/>
    <property type="match status" value="1"/>
</dbReference>
<comment type="caution">
    <text evidence="7">The sequence shown here is derived from an EMBL/GenBank/DDBJ whole genome shotgun (WGS) entry which is preliminary data.</text>
</comment>
<evidence type="ECO:0000259" key="6">
    <source>
        <dbReference type="Pfam" id="PF01625"/>
    </source>
</evidence>
<dbReference type="Proteomes" id="UP000290759">
    <property type="component" value="Unassembled WGS sequence"/>
</dbReference>
<dbReference type="InterPro" id="IPR036509">
    <property type="entry name" value="Met_Sox_Rdtase_MsrA_sf"/>
</dbReference>
<feature type="domain" description="Peptide methionine sulphoxide reductase MsrA" evidence="6">
    <location>
        <begin position="51"/>
        <end position="202"/>
    </location>
</feature>
<evidence type="ECO:0000313" key="8">
    <source>
        <dbReference type="Proteomes" id="UP000290759"/>
    </source>
</evidence>
<proteinExistence type="inferred from homology"/>